<dbReference type="SUPFAM" id="SSF53448">
    <property type="entry name" value="Nucleotide-diphospho-sugar transferases"/>
    <property type="match status" value="1"/>
</dbReference>
<dbReference type="GO" id="GO:0016757">
    <property type="term" value="F:glycosyltransferase activity"/>
    <property type="evidence" value="ECO:0007669"/>
    <property type="project" value="InterPro"/>
</dbReference>
<feature type="domain" description="Glycosyltransferase 2-like" evidence="3">
    <location>
        <begin position="12"/>
        <end position="128"/>
    </location>
</feature>
<dbReference type="Pfam" id="PF00534">
    <property type="entry name" value="Glycos_transf_1"/>
    <property type="match status" value="1"/>
</dbReference>
<dbReference type="EMBL" id="CP059567">
    <property type="protein sequence ID" value="QMT41661.1"/>
    <property type="molecule type" value="Genomic_DNA"/>
</dbReference>
<dbReference type="AlphaFoldDB" id="A0A7D7N947"/>
<dbReference type="KEGG" id="nsg:H3L94_09900"/>
<evidence type="ECO:0000313" key="5">
    <source>
        <dbReference type="EMBL" id="QMT41661.1"/>
    </source>
</evidence>
<evidence type="ECO:0000256" key="1">
    <source>
        <dbReference type="ARBA" id="ARBA00038494"/>
    </source>
</evidence>
<dbReference type="InterPro" id="IPR028098">
    <property type="entry name" value="Glyco_trans_4-like_N"/>
</dbReference>
<dbReference type="InterPro" id="IPR029044">
    <property type="entry name" value="Nucleotide-diphossugar_trans"/>
</dbReference>
<dbReference type="Proteomes" id="UP000514752">
    <property type="component" value="Chromosome"/>
</dbReference>
<evidence type="ECO:0000259" key="4">
    <source>
        <dbReference type="Pfam" id="PF13439"/>
    </source>
</evidence>
<protein>
    <submittedName>
        <fullName evidence="5">Glycosyltransferase</fullName>
    </submittedName>
</protein>
<proteinExistence type="inferred from homology"/>
<gene>
    <name evidence="5" type="ORF">H3L94_09900</name>
</gene>
<dbReference type="SUPFAM" id="SSF53756">
    <property type="entry name" value="UDP-Glycosyltransferase/glycogen phosphorylase"/>
    <property type="match status" value="1"/>
</dbReference>
<evidence type="ECO:0000259" key="3">
    <source>
        <dbReference type="Pfam" id="PF00535"/>
    </source>
</evidence>
<dbReference type="CDD" id="cd02511">
    <property type="entry name" value="Beta4Glucosyltransferase"/>
    <property type="match status" value="1"/>
</dbReference>
<dbReference type="CDD" id="cd03801">
    <property type="entry name" value="GT4_PimA-like"/>
    <property type="match status" value="1"/>
</dbReference>
<comment type="similarity">
    <text evidence="1">Belongs to the glycosyltransferase 2 family. WaaE/KdtX subfamily.</text>
</comment>
<feature type="domain" description="Glycosyl transferase family 1" evidence="2">
    <location>
        <begin position="426"/>
        <end position="570"/>
    </location>
</feature>
<dbReference type="PANTHER" id="PTHR43630:SF2">
    <property type="entry name" value="GLYCOSYLTRANSFERASE"/>
    <property type="match status" value="1"/>
</dbReference>
<name>A0A7D7N947_9NEIS</name>
<sequence length="602" mass="68048">MQKTEKPSLAAVLIVKNEAAELAACLDTVAGWVDEIVVFDSGSTDNTREIALRYGAKFYMQPDWQGFGRQRRLAQQCADSDYVFWLDADERVSQALKLSVQRVLSQNKSNVVYRVNRLNHIFGRAIRHSGWYPDRVVRLYPKALTQYSEAAVHESVEIPDGCEVCDLDGDLIHYTYRDLNQYLRKSAHYADLWSQERLARQQKGSLWGAVLHALGNFFKMYVLKAGFLDGRYGFLLAVLSAQSVFAKYAALWLKQQANRRAHMVLLSLAKGFGGGERQAEQLLRALLEQSGGRTELAFFGRRQGELARRLAEGLPDVRRLSGWRLLRLLWGREKVVIHAYDGRSVHLGAVLKLLSGRPLVVTRHVSFPLKRRLSRWSYRLADRLVCVSRQIENTMRVHHPACQTVYGCVGRLEENLGFEKTWFGPPSQRLKIGHIGNFQAVKNFPLTIDLAKLLPEADFYLIGSGELEEDLKKQAAGLPNVYFVPFTPYMGSVLKHLDVQIVPSHSEGLSMVILEGFQYGVPVIAHAVGGIPEIVADGETGWLLADNQAEGYLKILQHIVKHPEQLAVCRDKILKNWAASPFSSERMAAEYEGIYRQLWGQT</sequence>
<feature type="domain" description="Glycosyltransferase subfamily 4-like N-terminal" evidence="4">
    <location>
        <begin position="272"/>
        <end position="399"/>
    </location>
</feature>
<dbReference type="Pfam" id="PF00535">
    <property type="entry name" value="Glycos_transf_2"/>
    <property type="match status" value="1"/>
</dbReference>
<dbReference type="PANTHER" id="PTHR43630">
    <property type="entry name" value="POLY-BETA-1,6-N-ACETYL-D-GLUCOSAMINE SYNTHASE"/>
    <property type="match status" value="1"/>
</dbReference>
<reference evidence="5 6" key="1">
    <citation type="submission" date="2020-07" db="EMBL/GenBank/DDBJ databases">
        <title>Genomic diversity of species in the Neisseriaceae family.</title>
        <authorList>
            <person name="Vincent A.T."/>
            <person name="Bernet E."/>
            <person name="Veyrier F.J."/>
        </authorList>
    </citation>
    <scope>NUCLEOTIDE SEQUENCE [LARGE SCALE GENOMIC DNA]</scope>
    <source>
        <strain evidence="5 6">DSM 22244</strain>
    </source>
</reference>
<keyword evidence="5" id="KW-0808">Transferase</keyword>
<accession>A0A7D7N947</accession>
<evidence type="ECO:0000259" key="2">
    <source>
        <dbReference type="Pfam" id="PF00534"/>
    </source>
</evidence>
<dbReference type="InterPro" id="IPR001173">
    <property type="entry name" value="Glyco_trans_2-like"/>
</dbReference>
<dbReference type="Pfam" id="PF13439">
    <property type="entry name" value="Glyco_transf_4"/>
    <property type="match status" value="1"/>
</dbReference>
<dbReference type="InterPro" id="IPR001296">
    <property type="entry name" value="Glyco_trans_1"/>
</dbReference>
<dbReference type="Gene3D" id="3.90.550.10">
    <property type="entry name" value="Spore Coat Polysaccharide Biosynthesis Protein SpsA, Chain A"/>
    <property type="match status" value="1"/>
</dbReference>
<organism evidence="5 6">
    <name type="scientific">Neisseria shayeganii</name>
    <dbReference type="NCBI Taxonomy" id="607712"/>
    <lineage>
        <taxon>Bacteria</taxon>
        <taxon>Pseudomonadati</taxon>
        <taxon>Pseudomonadota</taxon>
        <taxon>Betaproteobacteria</taxon>
        <taxon>Neisseriales</taxon>
        <taxon>Neisseriaceae</taxon>
        <taxon>Neisseria</taxon>
    </lineage>
</organism>
<evidence type="ECO:0000313" key="6">
    <source>
        <dbReference type="Proteomes" id="UP000514752"/>
    </source>
</evidence>
<dbReference type="Gene3D" id="3.40.50.2000">
    <property type="entry name" value="Glycogen Phosphorylase B"/>
    <property type="match status" value="2"/>
</dbReference>